<dbReference type="AlphaFoldDB" id="A0A841BJ20"/>
<dbReference type="InterPro" id="IPR036291">
    <property type="entry name" value="NAD(P)-bd_dom_sf"/>
</dbReference>
<dbReference type="SUPFAM" id="SSF51735">
    <property type="entry name" value="NAD(P)-binding Rossmann-fold domains"/>
    <property type="match status" value="1"/>
</dbReference>
<feature type="transmembrane region" description="Helical" evidence="1">
    <location>
        <begin position="271"/>
        <end position="291"/>
    </location>
</feature>
<evidence type="ECO:0000256" key="1">
    <source>
        <dbReference type="SAM" id="Phobius"/>
    </source>
</evidence>
<dbReference type="InterPro" id="IPR051276">
    <property type="entry name" value="Saccharopine_DH-like_oxidrdct"/>
</dbReference>
<feature type="domain" description="Saccharopine dehydrogenase NADP binding" evidence="2">
    <location>
        <begin position="12"/>
        <end position="139"/>
    </location>
</feature>
<dbReference type="GO" id="GO:0005886">
    <property type="term" value="C:plasma membrane"/>
    <property type="evidence" value="ECO:0007669"/>
    <property type="project" value="TreeGrafter"/>
</dbReference>
<name>A0A841BJ20_9ACTN</name>
<evidence type="ECO:0000259" key="2">
    <source>
        <dbReference type="Pfam" id="PF03435"/>
    </source>
</evidence>
<protein>
    <submittedName>
        <fullName evidence="3">Short subunit dehydrogenase-like uncharacterized protein</fullName>
    </submittedName>
</protein>
<keyword evidence="1" id="KW-1133">Transmembrane helix</keyword>
<proteinExistence type="predicted"/>
<dbReference type="RefSeq" id="WP_184832565.1">
    <property type="nucleotide sequence ID" value="NZ_JACHMN010000001.1"/>
</dbReference>
<dbReference type="Pfam" id="PF03435">
    <property type="entry name" value="Sacchrp_dh_NADP"/>
    <property type="match status" value="1"/>
</dbReference>
<reference evidence="3 4" key="1">
    <citation type="submission" date="2020-08" db="EMBL/GenBank/DDBJ databases">
        <title>Sequencing the genomes of 1000 actinobacteria strains.</title>
        <authorList>
            <person name="Klenk H.-P."/>
        </authorList>
    </citation>
    <scope>NUCLEOTIDE SEQUENCE [LARGE SCALE GENOMIC DNA]</scope>
    <source>
        <strain evidence="3 4">DSM 45362</strain>
    </source>
</reference>
<keyword evidence="4" id="KW-1185">Reference proteome</keyword>
<dbReference type="Proteomes" id="UP000587527">
    <property type="component" value="Unassembled WGS sequence"/>
</dbReference>
<dbReference type="InterPro" id="IPR005097">
    <property type="entry name" value="Sacchrp_dh_NADP-bd"/>
</dbReference>
<organism evidence="3 4">
    <name type="scientific">Allocatelliglobosispora scoriae</name>
    <dbReference type="NCBI Taxonomy" id="643052"/>
    <lineage>
        <taxon>Bacteria</taxon>
        <taxon>Bacillati</taxon>
        <taxon>Actinomycetota</taxon>
        <taxon>Actinomycetes</taxon>
        <taxon>Micromonosporales</taxon>
        <taxon>Micromonosporaceae</taxon>
        <taxon>Allocatelliglobosispora</taxon>
    </lineage>
</organism>
<sequence length="392" mass="41288">MPKDSARPYDLVLFGATGFTGSLTARYLAEHAPADCHWALAGRNWGKLEALRTELAAVNPACADLPLLAADVTDPGSLQAVAESARVIITTVGPYALHGEPLVAACAEAGTDYVDLTGEPEFIDRMYAAHHARAVQTGARLVHACGFDSIPHDLGVLFTVGLLPEGVPIVIEGFVRAGGEVSGGTLASALLAFSRQRQTRDAAKARRALEVRPAGRRISTSGAKLHRDATVNAWAVPLPTVDPQVVGRSAAALERYGPDFTYRHFAAVKRLPVVLGAGAALGGAALLAQLGPARRFIMDRRKSGEGPSAEKRAKSWFSVRFVGEGGGKRVVTEVAGGDPGYDETAKMLAESALCLAFDDLPDMSGQTTTAVAMGDALIERLVRAGLRFSVRE</sequence>
<evidence type="ECO:0000313" key="4">
    <source>
        <dbReference type="Proteomes" id="UP000587527"/>
    </source>
</evidence>
<keyword evidence="1" id="KW-0812">Transmembrane</keyword>
<dbReference type="PANTHER" id="PTHR12286">
    <property type="entry name" value="SACCHAROPINE DEHYDROGENASE-LIKE OXIDOREDUCTASE"/>
    <property type="match status" value="1"/>
</dbReference>
<evidence type="ECO:0000313" key="3">
    <source>
        <dbReference type="EMBL" id="MBB5867615.1"/>
    </source>
</evidence>
<dbReference type="Gene3D" id="3.40.50.720">
    <property type="entry name" value="NAD(P)-binding Rossmann-like Domain"/>
    <property type="match status" value="1"/>
</dbReference>
<dbReference type="PANTHER" id="PTHR12286:SF5">
    <property type="entry name" value="SACCHAROPINE DEHYDROGENASE-LIKE OXIDOREDUCTASE"/>
    <property type="match status" value="1"/>
</dbReference>
<dbReference type="GO" id="GO:0009247">
    <property type="term" value="P:glycolipid biosynthetic process"/>
    <property type="evidence" value="ECO:0007669"/>
    <property type="project" value="TreeGrafter"/>
</dbReference>
<comment type="caution">
    <text evidence="3">The sequence shown here is derived from an EMBL/GenBank/DDBJ whole genome shotgun (WGS) entry which is preliminary data.</text>
</comment>
<accession>A0A841BJ20</accession>
<gene>
    <name evidence="3" type="ORF">F4553_000994</name>
</gene>
<keyword evidence="1" id="KW-0472">Membrane</keyword>
<dbReference type="EMBL" id="JACHMN010000001">
    <property type="protein sequence ID" value="MBB5867615.1"/>
    <property type="molecule type" value="Genomic_DNA"/>
</dbReference>